<dbReference type="AlphaFoldDB" id="A0A2S9Q688"/>
<name>A0A2S9Q688_9HYPH</name>
<protein>
    <submittedName>
        <fullName evidence="2">Uncharacterized protein</fullName>
    </submittedName>
</protein>
<comment type="caution">
    <text evidence="2">The sequence shown here is derived from an EMBL/GenBank/DDBJ whole genome shotgun (WGS) entry which is preliminary data.</text>
</comment>
<dbReference type="Proteomes" id="UP000237682">
    <property type="component" value="Unassembled WGS sequence"/>
</dbReference>
<evidence type="ECO:0000313" key="3">
    <source>
        <dbReference type="Proteomes" id="UP000237682"/>
    </source>
</evidence>
<accession>A0A2S9Q688</accession>
<sequence>MEKSPLLFAMQRIVLGIETESDFFRAPARMAFCVFHLQLEGNRRPRGVRGELPMSYSSTTRAAENGPIR</sequence>
<gene>
    <name evidence="2" type="ORF">C5L14_25460</name>
</gene>
<feature type="region of interest" description="Disordered" evidence="1">
    <location>
        <begin position="48"/>
        <end position="69"/>
    </location>
</feature>
<proteinExistence type="predicted"/>
<dbReference type="EMBL" id="PUEJ01000011">
    <property type="protein sequence ID" value="PRH84878.1"/>
    <property type="molecule type" value="Genomic_DNA"/>
</dbReference>
<reference evidence="2 3" key="1">
    <citation type="submission" date="2018-02" db="EMBL/GenBank/DDBJ databases">
        <title>Whole genome sequencing of endophytic bacterium.</title>
        <authorList>
            <person name="Eedara R."/>
            <person name="Podile A.R."/>
        </authorList>
    </citation>
    <scope>NUCLEOTIDE SEQUENCE [LARGE SCALE GENOMIC DNA]</scope>
    <source>
        <strain evidence="2 3">RP1T</strain>
    </source>
</reference>
<keyword evidence="3" id="KW-1185">Reference proteome</keyword>
<organism evidence="2 3">
    <name type="scientific">Labrys okinawensis</name>
    <dbReference type="NCBI Taxonomy" id="346911"/>
    <lineage>
        <taxon>Bacteria</taxon>
        <taxon>Pseudomonadati</taxon>
        <taxon>Pseudomonadota</taxon>
        <taxon>Alphaproteobacteria</taxon>
        <taxon>Hyphomicrobiales</taxon>
        <taxon>Xanthobacteraceae</taxon>
        <taxon>Labrys</taxon>
    </lineage>
</organism>
<evidence type="ECO:0000313" key="2">
    <source>
        <dbReference type="EMBL" id="PRH84878.1"/>
    </source>
</evidence>
<evidence type="ECO:0000256" key="1">
    <source>
        <dbReference type="SAM" id="MobiDB-lite"/>
    </source>
</evidence>